<dbReference type="Gene3D" id="2.60.40.420">
    <property type="entry name" value="Cupredoxins - blue copper proteins"/>
    <property type="match status" value="1"/>
</dbReference>
<dbReference type="EMBL" id="CP100355">
    <property type="protein sequence ID" value="UTF53366.1"/>
    <property type="molecule type" value="Genomic_DNA"/>
</dbReference>
<evidence type="ECO:0000256" key="8">
    <source>
        <dbReference type="ARBA" id="ARBA00023136"/>
    </source>
</evidence>
<feature type="domain" description="Blue (type 1) copper" evidence="12">
    <location>
        <begin position="99"/>
        <end position="182"/>
    </location>
</feature>
<evidence type="ECO:0000256" key="7">
    <source>
        <dbReference type="ARBA" id="ARBA00023008"/>
    </source>
</evidence>
<dbReference type="PANTHER" id="PTHR34192:SF10">
    <property type="entry name" value="PLASTOCYANIN MAJOR ISOFORM, CHLOROPLASTIC-RELATED"/>
    <property type="match status" value="1"/>
</dbReference>
<feature type="compositionally biased region" description="Acidic residues" evidence="10">
    <location>
        <begin position="36"/>
        <end position="47"/>
    </location>
</feature>
<dbReference type="Pfam" id="PF00127">
    <property type="entry name" value="Copper-bind"/>
    <property type="match status" value="1"/>
</dbReference>
<dbReference type="InterPro" id="IPR008972">
    <property type="entry name" value="Cupredoxin"/>
</dbReference>
<evidence type="ECO:0000256" key="9">
    <source>
        <dbReference type="PIRSR" id="PIRSR602386-1"/>
    </source>
</evidence>
<evidence type="ECO:0000256" key="4">
    <source>
        <dbReference type="ARBA" id="ARBA00022723"/>
    </source>
</evidence>
<feature type="binding site" evidence="9">
    <location>
        <position position="176"/>
    </location>
    <ligand>
        <name>Cu cation</name>
        <dbReference type="ChEBI" id="CHEBI:23378"/>
    </ligand>
</feature>
<dbReference type="PRINTS" id="PR00155">
    <property type="entry name" value="AMICYANIN"/>
</dbReference>
<protein>
    <submittedName>
        <fullName evidence="13">Plastocyanin/azurin family copper-binding protein</fullName>
    </submittedName>
</protein>
<keyword evidence="5" id="KW-0574">Periplasm</keyword>
<dbReference type="AlphaFoldDB" id="A0A9E7SVV1"/>
<dbReference type="CDD" id="cd04220">
    <property type="entry name" value="Halocyanin"/>
    <property type="match status" value="1"/>
</dbReference>
<name>A0A9E7SVV1_9EURY</name>
<dbReference type="InterPro" id="IPR000923">
    <property type="entry name" value="BlueCu_1"/>
</dbReference>
<accession>A0A9E7SVV1</accession>
<keyword evidence="3" id="KW-0813">Transport</keyword>
<dbReference type="InterPro" id="IPR006311">
    <property type="entry name" value="TAT_signal"/>
</dbReference>
<dbReference type="GO" id="GO:0009055">
    <property type="term" value="F:electron transfer activity"/>
    <property type="evidence" value="ECO:0007669"/>
    <property type="project" value="InterPro"/>
</dbReference>
<dbReference type="KEGG" id="sawl:NGM29_16590"/>
<dbReference type="InterPro" id="IPR002386">
    <property type="entry name" value="Amicyanin/Pseudoazurin"/>
</dbReference>
<evidence type="ECO:0000313" key="14">
    <source>
        <dbReference type="Proteomes" id="UP001056855"/>
    </source>
</evidence>
<dbReference type="GO" id="GO:0005507">
    <property type="term" value="F:copper ion binding"/>
    <property type="evidence" value="ECO:0007669"/>
    <property type="project" value="InterPro"/>
</dbReference>
<evidence type="ECO:0000256" key="11">
    <source>
        <dbReference type="SAM" id="Phobius"/>
    </source>
</evidence>
<evidence type="ECO:0000256" key="2">
    <source>
        <dbReference type="ARBA" id="ARBA00004418"/>
    </source>
</evidence>
<keyword evidence="7 9" id="KW-0186">Copper</keyword>
<feature type="binding site" evidence="9">
    <location>
        <position position="168"/>
    </location>
    <ligand>
        <name>Cu cation</name>
        <dbReference type="ChEBI" id="CHEBI:23378"/>
    </ligand>
</feature>
<evidence type="ECO:0000313" key="13">
    <source>
        <dbReference type="EMBL" id="UTF53366.1"/>
    </source>
</evidence>
<proteinExistence type="predicted"/>
<dbReference type="GO" id="GO:0042597">
    <property type="term" value="C:periplasmic space"/>
    <property type="evidence" value="ECO:0007669"/>
    <property type="project" value="UniProtKB-SubCell"/>
</dbReference>
<dbReference type="RefSeq" id="WP_254157763.1">
    <property type="nucleotide sequence ID" value="NZ_CP100355.1"/>
</dbReference>
<evidence type="ECO:0000256" key="6">
    <source>
        <dbReference type="ARBA" id="ARBA00022982"/>
    </source>
</evidence>
<evidence type="ECO:0000259" key="12">
    <source>
        <dbReference type="Pfam" id="PF00127"/>
    </source>
</evidence>
<keyword evidence="4 9" id="KW-0479">Metal-binding</keyword>
<dbReference type="GO" id="GO:0016020">
    <property type="term" value="C:membrane"/>
    <property type="evidence" value="ECO:0007669"/>
    <property type="project" value="UniProtKB-SubCell"/>
</dbReference>
<dbReference type="GeneID" id="73291698"/>
<sequence>MSPSEDETRLSRRLFLAGTAGTAVATGMSANALAQEDNETDTGDGNETDSGGNETAEDGGGAGNESEGGSGGNESEGGGGEGNESEGGGGGGGGATETVEIDDNEFKPDSLSIEPGSTVVWEWVGSGQHNVSPGETPDEANWEGQTDLQSEGTYEHTFDVEGTYEYVCDPHVSVGMTGSIEVAEGASSGGEGGAISVVPDAAWTLLVATLAGVLSTLSLVYGFMRYGGDSGE</sequence>
<feature type="compositionally biased region" description="Gly residues" evidence="10">
    <location>
        <begin position="58"/>
        <end position="95"/>
    </location>
</feature>
<evidence type="ECO:0000256" key="1">
    <source>
        <dbReference type="ARBA" id="ARBA00004370"/>
    </source>
</evidence>
<feature type="region of interest" description="Disordered" evidence="10">
    <location>
        <begin position="27"/>
        <end position="99"/>
    </location>
</feature>
<feature type="binding site" evidence="9">
    <location>
        <position position="129"/>
    </location>
    <ligand>
        <name>Cu cation</name>
        <dbReference type="ChEBI" id="CHEBI:23378"/>
    </ligand>
</feature>
<evidence type="ECO:0000256" key="5">
    <source>
        <dbReference type="ARBA" id="ARBA00022764"/>
    </source>
</evidence>
<keyword evidence="6" id="KW-0249">Electron transport</keyword>
<organism evidence="13 14">
    <name type="scientific">Natronosalvus rutilus</name>
    <dbReference type="NCBI Taxonomy" id="2953753"/>
    <lineage>
        <taxon>Archaea</taxon>
        <taxon>Methanobacteriati</taxon>
        <taxon>Methanobacteriota</taxon>
        <taxon>Stenosarchaea group</taxon>
        <taxon>Halobacteria</taxon>
        <taxon>Halobacteriales</taxon>
        <taxon>Natrialbaceae</taxon>
        <taxon>Natronosalvus</taxon>
    </lineage>
</organism>
<reference evidence="13" key="1">
    <citation type="submission" date="2022-06" db="EMBL/GenBank/DDBJ databases">
        <title>Diverse halophilic archaea isolated from saline environments.</title>
        <authorList>
            <person name="Cui H.-L."/>
        </authorList>
    </citation>
    <scope>NUCLEOTIDE SEQUENCE</scope>
    <source>
        <strain evidence="13">WLHS1</strain>
    </source>
</reference>
<evidence type="ECO:0000256" key="10">
    <source>
        <dbReference type="SAM" id="MobiDB-lite"/>
    </source>
</evidence>
<dbReference type="Proteomes" id="UP001056855">
    <property type="component" value="Chromosome"/>
</dbReference>
<keyword evidence="11" id="KW-1133">Transmembrane helix</keyword>
<dbReference type="PROSITE" id="PS51318">
    <property type="entry name" value="TAT"/>
    <property type="match status" value="1"/>
</dbReference>
<evidence type="ECO:0000256" key="3">
    <source>
        <dbReference type="ARBA" id="ARBA00022448"/>
    </source>
</evidence>
<dbReference type="InterPro" id="IPR028871">
    <property type="entry name" value="BlueCu_1_BS"/>
</dbReference>
<keyword evidence="8 11" id="KW-0472">Membrane</keyword>
<dbReference type="PANTHER" id="PTHR34192">
    <property type="entry name" value="PLASTOCYANIN MAJOR ISOFORM, CHLOROPLASTIC-RELATED"/>
    <property type="match status" value="1"/>
</dbReference>
<dbReference type="SUPFAM" id="SSF49503">
    <property type="entry name" value="Cupredoxins"/>
    <property type="match status" value="1"/>
</dbReference>
<feature type="binding site" evidence="9">
    <location>
        <position position="171"/>
    </location>
    <ligand>
        <name>Cu cation</name>
        <dbReference type="ChEBI" id="CHEBI:23378"/>
    </ligand>
</feature>
<keyword evidence="11" id="KW-0812">Transmembrane</keyword>
<comment type="cofactor">
    <cofactor evidence="9">
        <name>Cu cation</name>
        <dbReference type="ChEBI" id="CHEBI:23378"/>
    </cofactor>
    <text evidence="9">Binds 1 copper ion per subunit.</text>
</comment>
<feature type="transmembrane region" description="Helical" evidence="11">
    <location>
        <begin position="201"/>
        <end position="224"/>
    </location>
</feature>
<keyword evidence="14" id="KW-1185">Reference proteome</keyword>
<dbReference type="PROSITE" id="PS00196">
    <property type="entry name" value="COPPER_BLUE"/>
    <property type="match status" value="1"/>
</dbReference>
<comment type="subcellular location">
    <subcellularLocation>
        <location evidence="1">Membrane</location>
    </subcellularLocation>
    <subcellularLocation>
        <location evidence="2">Periplasm</location>
    </subcellularLocation>
</comment>
<gene>
    <name evidence="13" type="ORF">NGM29_16590</name>
</gene>